<evidence type="ECO:0000256" key="2">
    <source>
        <dbReference type="ARBA" id="ARBA00022771"/>
    </source>
</evidence>
<feature type="region of interest" description="Disordered" evidence="6">
    <location>
        <begin position="288"/>
        <end position="318"/>
    </location>
</feature>
<dbReference type="CDD" id="cd15489">
    <property type="entry name" value="PHD_SF"/>
    <property type="match status" value="1"/>
</dbReference>
<dbReference type="Pfam" id="PF23121">
    <property type="entry name" value="SPOC_AIPP2"/>
    <property type="match status" value="1"/>
</dbReference>
<gene>
    <name evidence="8" type="ORF">QJS04_geneDACA008615</name>
</gene>
<evidence type="ECO:0000313" key="9">
    <source>
        <dbReference type="Proteomes" id="UP001179952"/>
    </source>
</evidence>
<dbReference type="GO" id="GO:0008270">
    <property type="term" value="F:zinc ion binding"/>
    <property type="evidence" value="ECO:0007669"/>
    <property type="project" value="UniProtKB-KW"/>
</dbReference>
<dbReference type="InterPro" id="IPR049914">
    <property type="entry name" value="PHD1-3/5-6"/>
</dbReference>
<evidence type="ECO:0000256" key="1">
    <source>
        <dbReference type="ARBA" id="ARBA00022723"/>
    </source>
</evidence>
<evidence type="ECO:0000313" key="8">
    <source>
        <dbReference type="EMBL" id="KAK1263374.1"/>
    </source>
</evidence>
<dbReference type="AlphaFoldDB" id="A0AAV9AGU9"/>
<comment type="caution">
    <text evidence="8">The sequence shown here is derived from an EMBL/GenBank/DDBJ whole genome shotgun (WGS) entry which is preliminary data.</text>
</comment>
<dbReference type="Gene3D" id="3.30.40.10">
    <property type="entry name" value="Zinc/RING finger domain, C3HC4 (zinc finger)"/>
    <property type="match status" value="1"/>
</dbReference>
<evidence type="ECO:0000256" key="4">
    <source>
        <dbReference type="ARBA" id="ARBA00023015"/>
    </source>
</evidence>
<dbReference type="GO" id="GO:0140566">
    <property type="term" value="F:histone reader activity"/>
    <property type="evidence" value="ECO:0007669"/>
    <property type="project" value="InterPro"/>
</dbReference>
<keyword evidence="3" id="KW-0862">Zinc</keyword>
<evidence type="ECO:0000259" key="7">
    <source>
        <dbReference type="Pfam" id="PF23121"/>
    </source>
</evidence>
<evidence type="ECO:0000256" key="3">
    <source>
        <dbReference type="ARBA" id="ARBA00022833"/>
    </source>
</evidence>
<evidence type="ECO:0000256" key="5">
    <source>
        <dbReference type="ARBA" id="ARBA00023163"/>
    </source>
</evidence>
<keyword evidence="4" id="KW-0805">Transcription regulation</keyword>
<proteinExistence type="predicted"/>
<dbReference type="PANTHER" id="PTHR33304:SF49">
    <property type="entry name" value="OS12G0161500 PROTEIN"/>
    <property type="match status" value="1"/>
</dbReference>
<keyword evidence="9" id="KW-1185">Reference proteome</keyword>
<dbReference type="Proteomes" id="UP001179952">
    <property type="component" value="Unassembled WGS sequence"/>
</dbReference>
<dbReference type="SUPFAM" id="SSF57903">
    <property type="entry name" value="FYVE/PHD zinc finger"/>
    <property type="match status" value="1"/>
</dbReference>
<keyword evidence="5" id="KW-0804">Transcription</keyword>
<keyword evidence="2" id="KW-0863">Zinc-finger</keyword>
<reference evidence="8" key="2">
    <citation type="submission" date="2023-06" db="EMBL/GenBank/DDBJ databases">
        <authorList>
            <person name="Ma L."/>
            <person name="Liu K.-W."/>
            <person name="Li Z."/>
            <person name="Hsiao Y.-Y."/>
            <person name="Qi Y."/>
            <person name="Fu T."/>
            <person name="Tang G."/>
            <person name="Zhang D."/>
            <person name="Sun W.-H."/>
            <person name="Liu D.-K."/>
            <person name="Li Y."/>
            <person name="Chen G.-Z."/>
            <person name="Liu X.-D."/>
            <person name="Liao X.-Y."/>
            <person name="Jiang Y.-T."/>
            <person name="Yu X."/>
            <person name="Hao Y."/>
            <person name="Huang J."/>
            <person name="Zhao X.-W."/>
            <person name="Ke S."/>
            <person name="Chen Y.-Y."/>
            <person name="Wu W.-L."/>
            <person name="Hsu J.-L."/>
            <person name="Lin Y.-F."/>
            <person name="Huang M.-D."/>
            <person name="Li C.-Y."/>
            <person name="Huang L."/>
            <person name="Wang Z.-W."/>
            <person name="Zhao X."/>
            <person name="Zhong W.-Y."/>
            <person name="Peng D.-H."/>
            <person name="Ahmad S."/>
            <person name="Lan S."/>
            <person name="Zhang J.-S."/>
            <person name="Tsai W.-C."/>
            <person name="Van De Peer Y."/>
            <person name="Liu Z.-J."/>
        </authorList>
    </citation>
    <scope>NUCLEOTIDE SEQUENCE</scope>
    <source>
        <strain evidence="8">SCP</strain>
        <tissue evidence="8">Leaves</tissue>
    </source>
</reference>
<feature type="compositionally biased region" description="Basic and acidic residues" evidence="6">
    <location>
        <begin position="301"/>
        <end position="314"/>
    </location>
</feature>
<protein>
    <recommendedName>
        <fullName evidence="7">AIPP2-like SPOC-like domain-containing protein</fullName>
    </recommendedName>
</protein>
<sequence>MEVTEKKKITVCQKCGDKGYPELLIYCVKCHVSAEHRYCLDNIPRSPEDEVVWSCEECMLNVPLAALMSQENVTISSKRLGEPSGSSTEVHEWPLKRRVIGSPRSILGYRPFVECQAYSDAIPLRKSIWRGSFDVSLWKCGPFKAHLSIKACQKVVDVAKKLPKFLHVEEHHLSRDEWPQSLQITPPTDENIGLYFFPERHRKRLNMLEKAARDKTLRVILDDAELLVFSSYVLPQQHQRFLGKFYLWGLFRRKQLSMLNQPTEYVFSNTNAKRKLSVSDDSIETRVPLGADKSTDQSTCESREENVTDEDRGASHARMKAPLQASCLNLFPLVVEDMAVQSKMGPSIGIDLNLGLGPVRG</sequence>
<keyword evidence="1" id="KW-0479">Metal-binding</keyword>
<name>A0AAV9AGU9_ACOGR</name>
<dbReference type="EMBL" id="JAUJYN010000009">
    <property type="protein sequence ID" value="KAK1263374.1"/>
    <property type="molecule type" value="Genomic_DNA"/>
</dbReference>
<feature type="domain" description="AIPP2-like SPOC-like" evidence="7">
    <location>
        <begin position="129"/>
        <end position="251"/>
    </location>
</feature>
<dbReference type="InterPro" id="IPR011011">
    <property type="entry name" value="Znf_FYVE_PHD"/>
</dbReference>
<dbReference type="GO" id="GO:0034244">
    <property type="term" value="P:negative regulation of transcription elongation by RNA polymerase II"/>
    <property type="evidence" value="ECO:0007669"/>
    <property type="project" value="InterPro"/>
</dbReference>
<dbReference type="InterPro" id="IPR013083">
    <property type="entry name" value="Znf_RING/FYVE/PHD"/>
</dbReference>
<organism evidence="8 9">
    <name type="scientific">Acorus gramineus</name>
    <name type="common">Dwarf sweet flag</name>
    <dbReference type="NCBI Taxonomy" id="55184"/>
    <lineage>
        <taxon>Eukaryota</taxon>
        <taxon>Viridiplantae</taxon>
        <taxon>Streptophyta</taxon>
        <taxon>Embryophyta</taxon>
        <taxon>Tracheophyta</taxon>
        <taxon>Spermatophyta</taxon>
        <taxon>Magnoliopsida</taxon>
        <taxon>Liliopsida</taxon>
        <taxon>Acoraceae</taxon>
        <taxon>Acorus</taxon>
    </lineage>
</organism>
<reference evidence="8" key="1">
    <citation type="journal article" date="2023" name="Nat. Commun.">
        <title>Diploid and tetraploid genomes of Acorus and the evolution of monocots.</title>
        <authorList>
            <person name="Ma L."/>
            <person name="Liu K.W."/>
            <person name="Li Z."/>
            <person name="Hsiao Y.Y."/>
            <person name="Qi Y."/>
            <person name="Fu T."/>
            <person name="Tang G.D."/>
            <person name="Zhang D."/>
            <person name="Sun W.H."/>
            <person name="Liu D.K."/>
            <person name="Li Y."/>
            <person name="Chen G.Z."/>
            <person name="Liu X.D."/>
            <person name="Liao X.Y."/>
            <person name="Jiang Y.T."/>
            <person name="Yu X."/>
            <person name="Hao Y."/>
            <person name="Huang J."/>
            <person name="Zhao X.W."/>
            <person name="Ke S."/>
            <person name="Chen Y.Y."/>
            <person name="Wu W.L."/>
            <person name="Hsu J.L."/>
            <person name="Lin Y.F."/>
            <person name="Huang M.D."/>
            <person name="Li C.Y."/>
            <person name="Huang L."/>
            <person name="Wang Z.W."/>
            <person name="Zhao X."/>
            <person name="Zhong W.Y."/>
            <person name="Peng D.H."/>
            <person name="Ahmad S."/>
            <person name="Lan S."/>
            <person name="Zhang J.S."/>
            <person name="Tsai W.C."/>
            <person name="Van de Peer Y."/>
            <person name="Liu Z.J."/>
        </authorList>
    </citation>
    <scope>NUCLEOTIDE SEQUENCE</scope>
    <source>
        <strain evidence="8">SCP</strain>
    </source>
</reference>
<accession>A0AAV9AGU9</accession>
<dbReference type="InterPro" id="IPR056280">
    <property type="entry name" value="AIPP2-like_SPOC"/>
</dbReference>
<evidence type="ECO:0000256" key="6">
    <source>
        <dbReference type="SAM" id="MobiDB-lite"/>
    </source>
</evidence>
<dbReference type="PANTHER" id="PTHR33304">
    <property type="match status" value="1"/>
</dbReference>